<dbReference type="EMBL" id="JACMSC010000018">
    <property type="protein sequence ID" value="KAG6476812.1"/>
    <property type="molecule type" value="Genomic_DNA"/>
</dbReference>
<dbReference type="GO" id="GO:0004722">
    <property type="term" value="F:protein serine/threonine phosphatase activity"/>
    <property type="evidence" value="ECO:0007669"/>
    <property type="project" value="UniProtKB-EC"/>
</dbReference>
<reference evidence="5 6" key="1">
    <citation type="submission" date="2020-08" db="EMBL/GenBank/DDBJ databases">
        <title>Plant Genome Project.</title>
        <authorList>
            <person name="Zhang R.-G."/>
        </authorList>
    </citation>
    <scope>NUCLEOTIDE SEQUENCE [LARGE SCALE GENOMIC DNA]</scope>
    <source>
        <tissue evidence="5">Rhizome</tissue>
    </source>
</reference>
<evidence type="ECO:0000259" key="4">
    <source>
        <dbReference type="PROSITE" id="PS51746"/>
    </source>
</evidence>
<comment type="caution">
    <text evidence="5">The sequence shown here is derived from an EMBL/GenBank/DDBJ whole genome shotgun (WGS) entry which is preliminary data.</text>
</comment>
<evidence type="ECO:0000256" key="2">
    <source>
        <dbReference type="ARBA" id="ARBA00047761"/>
    </source>
</evidence>
<dbReference type="AlphaFoldDB" id="A0A8J5EY25"/>
<dbReference type="Gene3D" id="3.60.40.10">
    <property type="entry name" value="PPM-type phosphatase domain"/>
    <property type="match status" value="1"/>
</dbReference>
<name>A0A8J5EY25_ZINOF</name>
<evidence type="ECO:0000313" key="6">
    <source>
        <dbReference type="Proteomes" id="UP000734854"/>
    </source>
</evidence>
<dbReference type="InterPro" id="IPR036457">
    <property type="entry name" value="PPM-type-like_dom_sf"/>
</dbReference>
<dbReference type="EC" id="3.1.3.16" evidence="1"/>
<dbReference type="InterPro" id="IPR001932">
    <property type="entry name" value="PPM-type_phosphatase-like_dom"/>
</dbReference>
<gene>
    <name evidence="5" type="ORF">ZIOFF_066060</name>
</gene>
<evidence type="ECO:0000256" key="1">
    <source>
        <dbReference type="ARBA" id="ARBA00013081"/>
    </source>
</evidence>
<dbReference type="SUPFAM" id="SSF81606">
    <property type="entry name" value="PP2C-like"/>
    <property type="match status" value="1"/>
</dbReference>
<protein>
    <recommendedName>
        <fullName evidence="1">protein-serine/threonine phosphatase</fullName>
        <ecNumber evidence="1">3.1.3.16</ecNumber>
    </recommendedName>
</protein>
<evidence type="ECO:0000256" key="3">
    <source>
        <dbReference type="ARBA" id="ARBA00048336"/>
    </source>
</evidence>
<accession>A0A8J5EY25</accession>
<proteinExistence type="predicted"/>
<dbReference type="Proteomes" id="UP000734854">
    <property type="component" value="Unassembled WGS sequence"/>
</dbReference>
<sequence length="199" mass="21725">MEASAPNLATDDHSTLTLCRCYRRRCALVRASKVVLNPSEQICANASCSTVSPPPLANVVSLLGRRKNVEDATVAVMGLAAGPMENEVGRHKATGEGEAVEMWKQEMVAGFARVDAEVMQNPKELQSFGDYVRKPYVSAEPEFMVIECSEEDQFLILASDRYAAAMLARLAICRGSFDNVTVMLMVFWDSSLSRGIPAT</sequence>
<comment type="catalytic activity">
    <reaction evidence="3">
        <text>O-phospho-L-threonyl-[protein] + H2O = L-threonyl-[protein] + phosphate</text>
        <dbReference type="Rhea" id="RHEA:47004"/>
        <dbReference type="Rhea" id="RHEA-COMP:11060"/>
        <dbReference type="Rhea" id="RHEA-COMP:11605"/>
        <dbReference type="ChEBI" id="CHEBI:15377"/>
        <dbReference type="ChEBI" id="CHEBI:30013"/>
        <dbReference type="ChEBI" id="CHEBI:43474"/>
        <dbReference type="ChEBI" id="CHEBI:61977"/>
        <dbReference type="EC" id="3.1.3.16"/>
    </reaction>
</comment>
<evidence type="ECO:0000313" key="5">
    <source>
        <dbReference type="EMBL" id="KAG6476812.1"/>
    </source>
</evidence>
<organism evidence="5 6">
    <name type="scientific">Zingiber officinale</name>
    <name type="common">Ginger</name>
    <name type="synonym">Amomum zingiber</name>
    <dbReference type="NCBI Taxonomy" id="94328"/>
    <lineage>
        <taxon>Eukaryota</taxon>
        <taxon>Viridiplantae</taxon>
        <taxon>Streptophyta</taxon>
        <taxon>Embryophyta</taxon>
        <taxon>Tracheophyta</taxon>
        <taxon>Spermatophyta</taxon>
        <taxon>Magnoliopsida</taxon>
        <taxon>Liliopsida</taxon>
        <taxon>Zingiberales</taxon>
        <taxon>Zingiberaceae</taxon>
        <taxon>Zingiber</taxon>
    </lineage>
</organism>
<keyword evidence="6" id="KW-1185">Reference proteome</keyword>
<dbReference type="Pfam" id="PF00481">
    <property type="entry name" value="PP2C"/>
    <property type="match status" value="1"/>
</dbReference>
<feature type="domain" description="PPM-type phosphatase" evidence="4">
    <location>
        <begin position="1"/>
        <end position="187"/>
    </location>
</feature>
<dbReference type="PROSITE" id="PS51746">
    <property type="entry name" value="PPM_2"/>
    <property type="match status" value="1"/>
</dbReference>
<comment type="catalytic activity">
    <reaction evidence="2">
        <text>O-phospho-L-seryl-[protein] + H2O = L-seryl-[protein] + phosphate</text>
        <dbReference type="Rhea" id="RHEA:20629"/>
        <dbReference type="Rhea" id="RHEA-COMP:9863"/>
        <dbReference type="Rhea" id="RHEA-COMP:11604"/>
        <dbReference type="ChEBI" id="CHEBI:15377"/>
        <dbReference type="ChEBI" id="CHEBI:29999"/>
        <dbReference type="ChEBI" id="CHEBI:43474"/>
        <dbReference type="ChEBI" id="CHEBI:83421"/>
        <dbReference type="EC" id="3.1.3.16"/>
    </reaction>
</comment>